<evidence type="ECO:0000256" key="1">
    <source>
        <dbReference type="SAM" id="MobiDB-lite"/>
    </source>
</evidence>
<dbReference type="InterPro" id="IPR036390">
    <property type="entry name" value="WH_DNA-bd_sf"/>
</dbReference>
<dbReference type="InterPro" id="IPR036388">
    <property type="entry name" value="WH-like_DNA-bd_sf"/>
</dbReference>
<comment type="caution">
    <text evidence="2">The sequence shown here is derived from an EMBL/GenBank/DDBJ whole genome shotgun (WGS) entry which is preliminary data.</text>
</comment>
<feature type="region of interest" description="Disordered" evidence="1">
    <location>
        <begin position="204"/>
        <end position="231"/>
    </location>
</feature>
<dbReference type="RefSeq" id="WP_344732703.1">
    <property type="nucleotide sequence ID" value="NZ_BAAAZH010000012.1"/>
</dbReference>
<dbReference type="EMBL" id="BAAAZH010000012">
    <property type="protein sequence ID" value="GAA4115888.1"/>
    <property type="molecule type" value="Genomic_DNA"/>
</dbReference>
<evidence type="ECO:0000313" key="2">
    <source>
        <dbReference type="EMBL" id="GAA4115888.1"/>
    </source>
</evidence>
<sequence>MTTTTCLPTPLISLQMEFARALSPRDDTVYPVTATNGLLIGRRWTEADHAAPYAVRIGYEKRFYALALDFDAGHDSMHAEQADRDARDAYDLLTDLGINCVLIESGPTGGRHVQATIEGGVKPWVVARIMNGLKRIDFPTLDPSPMRNVKTGAIRPVGSPHRAGRFSYPLSHDPKDALAVLECRNEPRRVELLAAALPHERRDPLRVPAGEDAPGKAVSEPKNTYRSGSEEVAAEATKVLNAGGTEDDFRRAMGARKDGPDAVGECLQKHAARGDLASWLARTWRRQAAFVRENPPIRSVAAADDRAVIAAWEIAVGQIPEPGARRAAQALLTSASAQGRALVGMSVRDLAERAGLTRGSAQRALTALRADGMLEIAGEAVGGQATRYRLVHPDAWRCDTGGTVSPTAVGGVGLLTVPGMSQVVELARDVSLDLWRQGGLGEGGRRALEALSRGHEGSEEVPIAILPDVLGRSRRTVERTLGDLAAVGLARKIRSGVWVAEYRDPDRVAEQLGVAGAGEDLQRRNASERRQERLKQAKRRAQYLLTQDKWRDLSAGAVGRGASTDRDQALAVA</sequence>
<gene>
    <name evidence="2" type="ORF">GCM10022215_15170</name>
</gene>
<dbReference type="Proteomes" id="UP001501495">
    <property type="component" value="Unassembled WGS sequence"/>
</dbReference>
<reference evidence="3" key="1">
    <citation type="journal article" date="2019" name="Int. J. Syst. Evol. Microbiol.">
        <title>The Global Catalogue of Microorganisms (GCM) 10K type strain sequencing project: providing services to taxonomists for standard genome sequencing and annotation.</title>
        <authorList>
            <consortium name="The Broad Institute Genomics Platform"/>
            <consortium name="The Broad Institute Genome Sequencing Center for Infectious Disease"/>
            <person name="Wu L."/>
            <person name="Ma J."/>
        </authorList>
    </citation>
    <scope>NUCLEOTIDE SEQUENCE [LARGE SCALE GENOMIC DNA]</scope>
    <source>
        <strain evidence="3">JCM 16703</strain>
    </source>
</reference>
<accession>A0ABP7XIZ5</accession>
<evidence type="ECO:0000313" key="3">
    <source>
        <dbReference type="Proteomes" id="UP001501495"/>
    </source>
</evidence>
<keyword evidence="3" id="KW-1185">Reference proteome</keyword>
<organism evidence="2 3">
    <name type="scientific">Nocardioides fonticola</name>
    <dbReference type="NCBI Taxonomy" id="450363"/>
    <lineage>
        <taxon>Bacteria</taxon>
        <taxon>Bacillati</taxon>
        <taxon>Actinomycetota</taxon>
        <taxon>Actinomycetes</taxon>
        <taxon>Propionibacteriales</taxon>
        <taxon>Nocardioidaceae</taxon>
        <taxon>Nocardioides</taxon>
    </lineage>
</organism>
<proteinExistence type="predicted"/>
<dbReference type="SUPFAM" id="SSF46785">
    <property type="entry name" value="Winged helix' DNA-binding domain"/>
    <property type="match status" value="1"/>
</dbReference>
<protein>
    <submittedName>
        <fullName evidence="2">Uncharacterized protein</fullName>
    </submittedName>
</protein>
<dbReference type="Gene3D" id="1.10.10.10">
    <property type="entry name" value="Winged helix-like DNA-binding domain superfamily/Winged helix DNA-binding domain"/>
    <property type="match status" value="1"/>
</dbReference>
<name>A0ABP7XIZ5_9ACTN</name>